<dbReference type="AlphaFoldDB" id="A0A8J6HLR5"/>
<feature type="compositionally biased region" description="Polar residues" evidence="2">
    <location>
        <begin position="570"/>
        <end position="582"/>
    </location>
</feature>
<feature type="region of interest" description="Disordered" evidence="2">
    <location>
        <begin position="694"/>
        <end position="769"/>
    </location>
</feature>
<feature type="compositionally biased region" description="Polar residues" evidence="2">
    <location>
        <begin position="887"/>
        <end position="902"/>
    </location>
</feature>
<organism evidence="3 4">
    <name type="scientific">Tenebrio molitor</name>
    <name type="common">Yellow mealworm beetle</name>
    <dbReference type="NCBI Taxonomy" id="7067"/>
    <lineage>
        <taxon>Eukaryota</taxon>
        <taxon>Metazoa</taxon>
        <taxon>Ecdysozoa</taxon>
        <taxon>Arthropoda</taxon>
        <taxon>Hexapoda</taxon>
        <taxon>Insecta</taxon>
        <taxon>Pterygota</taxon>
        <taxon>Neoptera</taxon>
        <taxon>Endopterygota</taxon>
        <taxon>Coleoptera</taxon>
        <taxon>Polyphaga</taxon>
        <taxon>Cucujiformia</taxon>
        <taxon>Tenebrionidae</taxon>
        <taxon>Tenebrio</taxon>
    </lineage>
</organism>
<proteinExistence type="predicted"/>
<feature type="compositionally biased region" description="Basic and acidic residues" evidence="2">
    <location>
        <begin position="318"/>
        <end position="355"/>
    </location>
</feature>
<feature type="region of interest" description="Disordered" evidence="2">
    <location>
        <begin position="838"/>
        <end position="909"/>
    </location>
</feature>
<name>A0A8J6HLR5_TENMO</name>
<evidence type="ECO:0000313" key="4">
    <source>
        <dbReference type="Proteomes" id="UP000719412"/>
    </source>
</evidence>
<protein>
    <submittedName>
        <fullName evidence="3">Uncharacterized protein</fullName>
    </submittedName>
</protein>
<accession>A0A8J6HLR5</accession>
<feature type="region of interest" description="Disordered" evidence="2">
    <location>
        <begin position="296"/>
        <end position="377"/>
    </location>
</feature>
<feature type="region of interest" description="Disordered" evidence="2">
    <location>
        <begin position="181"/>
        <end position="205"/>
    </location>
</feature>
<feature type="compositionally biased region" description="Basic and acidic residues" evidence="2">
    <location>
        <begin position="368"/>
        <end position="377"/>
    </location>
</feature>
<feature type="compositionally biased region" description="Basic and acidic residues" evidence="2">
    <location>
        <begin position="846"/>
        <end position="855"/>
    </location>
</feature>
<feature type="region of interest" description="Disordered" evidence="2">
    <location>
        <begin position="491"/>
        <end position="582"/>
    </location>
</feature>
<feature type="compositionally biased region" description="Polar residues" evidence="2">
    <location>
        <begin position="536"/>
        <end position="557"/>
    </location>
</feature>
<dbReference type="EMBL" id="JABDTM020021029">
    <property type="protein sequence ID" value="KAH0816737.1"/>
    <property type="molecule type" value="Genomic_DNA"/>
</dbReference>
<keyword evidence="4" id="KW-1185">Reference proteome</keyword>
<feature type="compositionally biased region" description="Polar residues" evidence="2">
    <location>
        <begin position="300"/>
        <end position="312"/>
    </location>
</feature>
<feature type="compositionally biased region" description="Basic and acidic residues" evidence="2">
    <location>
        <begin position="704"/>
        <end position="720"/>
    </location>
</feature>
<keyword evidence="1" id="KW-0175">Coiled coil</keyword>
<feature type="compositionally biased region" description="Polar residues" evidence="2">
    <location>
        <begin position="964"/>
        <end position="973"/>
    </location>
</feature>
<reference evidence="3" key="1">
    <citation type="journal article" date="2020" name="J Insects Food Feed">
        <title>The yellow mealworm (Tenebrio molitor) genome: a resource for the emerging insects as food and feed industry.</title>
        <authorList>
            <person name="Eriksson T."/>
            <person name="Andere A."/>
            <person name="Kelstrup H."/>
            <person name="Emery V."/>
            <person name="Picard C."/>
        </authorList>
    </citation>
    <scope>NUCLEOTIDE SEQUENCE</scope>
    <source>
        <strain evidence="3">Stoneville</strain>
        <tissue evidence="3">Whole head</tissue>
    </source>
</reference>
<sequence>MHQYVTIKPRKYVGISTEELWEISVAKLAKLLNVHYPRNNNGHIHFQEHNPAYTKTKFFQSEMRAKNYDQLIMEKFFSLEERSLEGNTSIAYPCERMGAHLKNLFVMRNLQGPISPIKEILYTNLGLDIPKPWTTNIFRTVLTTALIENMYGFPCSEWELILILSHYFQMKKFGSEPDLRQSKAIEERTRGKKKYKAPPPPNLEMVEKSQLDWEENSSGENGPTRRTRLFKTRAETKKNYSSPVYKRKSLEKHEEIVQIRDREKNGDLRSNRLSLPEMITPNFHQELKEVTKRLRHTRASTDNTITEINNRNNKQKLKTLDHNIHKKENIRQKLKQMETVEEKKTSDDVRGDGSGKESSSPDQSPPRATRDKSKDQPKTFYFGMDEALDNDDYHNNIIDHFASNLHSLTHIQKIANSSESDISSEIEIDENHTGVRNGIDLQLRPILPKKQLEIPRFSPAAAWRLLSTVDINPAASTIASDDIPGFVEDRIEKYSRPPPPTMQIGQRSNNDKSGDSGISGDAGPTGYDDSPEAIMNSRNSLLIPPSQNQGISWTPQQDLGDDSSMEEGLNNENSSYKSRQTKYSNKPHVFSLSLPRDNHLSAYMSDNTAYTGLQKLKRSVSGVLGTLGSKKDLMQPNQDQSDNWFLSKSAPNSLNNGFNSLEMKNSNKSEEKDQLLVPNSKSAGRLMYLPEFDNFQDHRHARSKTKDELRERSKSADRSKSNRRLSVFSKSCENINDEIKSSSEPEPEDLQDPPRTFEDTKKWSRKPKRFTFQSTVRQIERRRLAEKLSREAEKKEKQRLRELEAMQKVEEEFQKKRAREKASIRQQLRLFSMDDVTWTSLPPNLESKDEVRPEPDGAVSSSATSSPSLPPHKADQTKKVYQKNKKSTAGNGHQSKQRPSSESSEDTRIKAQVTQVLSEYRHPQREYKEYTGSTRYLSDLNEVNHTKTTTVHPQVTCNMPKAKQGSNKTSGTNYRKDFAHGVKSTRSGGSSYSEDSQSRNNSPRMYHNKYAPMTRQWLSEGNRAVRADDRRSRLSALRDFVATLVF</sequence>
<evidence type="ECO:0000256" key="2">
    <source>
        <dbReference type="SAM" id="MobiDB-lite"/>
    </source>
</evidence>
<evidence type="ECO:0000313" key="3">
    <source>
        <dbReference type="EMBL" id="KAH0816737.1"/>
    </source>
</evidence>
<dbReference type="Proteomes" id="UP000719412">
    <property type="component" value="Unassembled WGS sequence"/>
</dbReference>
<feature type="coiled-coil region" evidence="1">
    <location>
        <begin position="785"/>
        <end position="812"/>
    </location>
</feature>
<gene>
    <name evidence="3" type="ORF">GEV33_006053</name>
</gene>
<reference evidence="3" key="2">
    <citation type="submission" date="2021-08" db="EMBL/GenBank/DDBJ databases">
        <authorList>
            <person name="Eriksson T."/>
        </authorList>
    </citation>
    <scope>NUCLEOTIDE SEQUENCE</scope>
    <source>
        <strain evidence="3">Stoneville</strain>
        <tissue evidence="3">Whole head</tissue>
    </source>
</reference>
<evidence type="ECO:0000256" key="1">
    <source>
        <dbReference type="SAM" id="Coils"/>
    </source>
</evidence>
<feature type="compositionally biased region" description="Low complexity" evidence="2">
    <location>
        <begin position="984"/>
        <end position="995"/>
    </location>
</feature>
<feature type="region of interest" description="Disordered" evidence="2">
    <location>
        <begin position="957"/>
        <end position="1007"/>
    </location>
</feature>
<comment type="caution">
    <text evidence="3">The sequence shown here is derived from an EMBL/GenBank/DDBJ whole genome shotgun (WGS) entry which is preliminary data.</text>
</comment>